<organism evidence="1 2">
    <name type="scientific">Portunus trituberculatus</name>
    <name type="common">Swimming crab</name>
    <name type="synonym">Neptunus trituberculatus</name>
    <dbReference type="NCBI Taxonomy" id="210409"/>
    <lineage>
        <taxon>Eukaryota</taxon>
        <taxon>Metazoa</taxon>
        <taxon>Ecdysozoa</taxon>
        <taxon>Arthropoda</taxon>
        <taxon>Crustacea</taxon>
        <taxon>Multicrustacea</taxon>
        <taxon>Malacostraca</taxon>
        <taxon>Eumalacostraca</taxon>
        <taxon>Eucarida</taxon>
        <taxon>Decapoda</taxon>
        <taxon>Pleocyemata</taxon>
        <taxon>Brachyura</taxon>
        <taxon>Eubrachyura</taxon>
        <taxon>Portunoidea</taxon>
        <taxon>Portunidae</taxon>
        <taxon>Portuninae</taxon>
        <taxon>Portunus</taxon>
    </lineage>
</organism>
<name>A0A5B7HST7_PORTR</name>
<evidence type="ECO:0000313" key="2">
    <source>
        <dbReference type="Proteomes" id="UP000324222"/>
    </source>
</evidence>
<keyword evidence="2" id="KW-1185">Reference proteome</keyword>
<comment type="caution">
    <text evidence="1">The sequence shown here is derived from an EMBL/GenBank/DDBJ whole genome shotgun (WGS) entry which is preliminary data.</text>
</comment>
<gene>
    <name evidence="1" type="ORF">E2C01_067129</name>
</gene>
<dbReference type="EMBL" id="VSRR010035472">
    <property type="protein sequence ID" value="MPC72815.1"/>
    <property type="molecule type" value="Genomic_DNA"/>
</dbReference>
<proteinExistence type="predicted"/>
<accession>A0A5B7HST7</accession>
<sequence length="93" mass="10252">MFSTYVLAIMNPAPCSLPVFSAGVPSVSPERCGTRHTPNKAIPLKGEFRKQASYDWAEKHTSESRCEAAAPDFAKEEDLMKDCFCCMKSCDLA</sequence>
<protein>
    <submittedName>
        <fullName evidence="1">Uncharacterized protein</fullName>
    </submittedName>
</protein>
<reference evidence="1 2" key="1">
    <citation type="submission" date="2019-05" db="EMBL/GenBank/DDBJ databases">
        <title>Another draft genome of Portunus trituberculatus and its Hox gene families provides insights of decapod evolution.</title>
        <authorList>
            <person name="Jeong J.-H."/>
            <person name="Song I."/>
            <person name="Kim S."/>
            <person name="Choi T."/>
            <person name="Kim D."/>
            <person name="Ryu S."/>
            <person name="Kim W."/>
        </authorList>
    </citation>
    <scope>NUCLEOTIDE SEQUENCE [LARGE SCALE GENOMIC DNA]</scope>
    <source>
        <tissue evidence="1">Muscle</tissue>
    </source>
</reference>
<dbReference type="Proteomes" id="UP000324222">
    <property type="component" value="Unassembled WGS sequence"/>
</dbReference>
<dbReference type="AlphaFoldDB" id="A0A5B7HST7"/>
<evidence type="ECO:0000313" key="1">
    <source>
        <dbReference type="EMBL" id="MPC72815.1"/>
    </source>
</evidence>